<keyword evidence="1" id="KW-0472">Membrane</keyword>
<proteinExistence type="predicted"/>
<dbReference type="InterPro" id="IPR045749">
    <property type="entry name" value="DUF6090"/>
</dbReference>
<feature type="transmembrane region" description="Helical" evidence="1">
    <location>
        <begin position="12"/>
        <end position="32"/>
    </location>
</feature>
<gene>
    <name evidence="2" type="ORF">SNF14_11980</name>
</gene>
<keyword evidence="3" id="KW-1185">Reference proteome</keyword>
<keyword evidence="1" id="KW-1133">Transmembrane helix</keyword>
<sequence length="241" mass="28122">MENKIGKYFKYAIGEIVLVVIGILIALSINNWNEEKKEKKELNQYLSSLKENIKEDIQVLDSLIKRRELIINRSKKEQLNFLNKTFNFDDTRWALSSYVDFYLQPNTSAYDALKNSPYLGKINGTNLNNLIIDYYAKTYQIKEAEKSYNEFLENLEAKQAYDIDRTLVMAYIWMDPEQLKSTKTTQEEIENVFKKMHHSVAFRNIVSQAVNQEKGILVPYKEAKLIGLNIISEIDKIAEAK</sequence>
<keyword evidence="1" id="KW-0812">Transmembrane</keyword>
<organism evidence="2 3">
    <name type="scientific">Winogradskyella aquimaris</name>
    <dbReference type="NCBI Taxonomy" id="864074"/>
    <lineage>
        <taxon>Bacteria</taxon>
        <taxon>Pseudomonadati</taxon>
        <taxon>Bacteroidota</taxon>
        <taxon>Flavobacteriia</taxon>
        <taxon>Flavobacteriales</taxon>
        <taxon>Flavobacteriaceae</taxon>
        <taxon>Winogradskyella</taxon>
    </lineage>
</organism>
<evidence type="ECO:0000313" key="2">
    <source>
        <dbReference type="EMBL" id="MDY2588059.1"/>
    </source>
</evidence>
<dbReference type="EMBL" id="JAXDAE010000012">
    <property type="protein sequence ID" value="MDY2588059.1"/>
    <property type="molecule type" value="Genomic_DNA"/>
</dbReference>
<reference evidence="2 3" key="1">
    <citation type="submission" date="2023-11" db="EMBL/GenBank/DDBJ databases">
        <title>Winogradskyella pelagius sp. nov., isolated from coastal sediment.</title>
        <authorList>
            <person name="Li F."/>
        </authorList>
    </citation>
    <scope>NUCLEOTIDE SEQUENCE [LARGE SCALE GENOMIC DNA]</scope>
    <source>
        <strain evidence="2 3">KCTC 23502</strain>
    </source>
</reference>
<protein>
    <submittedName>
        <fullName evidence="2">DUF6090 family protein</fullName>
    </submittedName>
</protein>
<comment type="caution">
    <text evidence="2">The sequence shown here is derived from an EMBL/GenBank/DDBJ whole genome shotgun (WGS) entry which is preliminary data.</text>
</comment>
<evidence type="ECO:0000313" key="3">
    <source>
        <dbReference type="Proteomes" id="UP001285855"/>
    </source>
</evidence>
<evidence type="ECO:0000256" key="1">
    <source>
        <dbReference type="SAM" id="Phobius"/>
    </source>
</evidence>
<name>A0ABU5ETF1_9FLAO</name>
<dbReference type="Pfam" id="PF19578">
    <property type="entry name" value="DUF6090"/>
    <property type="match status" value="1"/>
</dbReference>
<dbReference type="Proteomes" id="UP001285855">
    <property type="component" value="Unassembled WGS sequence"/>
</dbReference>
<dbReference type="RefSeq" id="WP_320556409.1">
    <property type="nucleotide sequence ID" value="NZ_JAXDAE010000012.1"/>
</dbReference>
<accession>A0ABU5ETF1</accession>